<dbReference type="AlphaFoldDB" id="A0A1S8D1E5"/>
<dbReference type="InterPro" id="IPR002514">
    <property type="entry name" value="Transposase_8"/>
</dbReference>
<dbReference type="GO" id="GO:0003677">
    <property type="term" value="F:DNA binding"/>
    <property type="evidence" value="ECO:0007669"/>
    <property type="project" value="InterPro"/>
</dbReference>
<dbReference type="EMBL" id="LLWF02000149">
    <property type="protein sequence ID" value="ONH81255.1"/>
    <property type="molecule type" value="Genomic_DNA"/>
</dbReference>
<proteinExistence type="predicted"/>
<sequence length="158" mass="17513">MARYGQAFRERIVARLLPPESAALEVVSREVGVSIGTLERWRAQVLAAPGELASSQRWTPAARLEAVITTAAMDEAARSAWCREQGLYPADLEAWKHDAMAGLGEPRAASAAEARQDRRRVKELERELYRKDKALAETAALLVLRKKLDAVFRDGEDA</sequence>
<dbReference type="SUPFAM" id="SSF46689">
    <property type="entry name" value="Homeodomain-like"/>
    <property type="match status" value="1"/>
</dbReference>
<dbReference type="GO" id="GO:0004803">
    <property type="term" value="F:transposase activity"/>
    <property type="evidence" value="ECO:0007669"/>
    <property type="project" value="InterPro"/>
</dbReference>
<name>A0A1S8D1E5_9PROT</name>
<reference evidence="1" key="1">
    <citation type="submission" date="2016-12" db="EMBL/GenBank/DDBJ databases">
        <title>Draft genome sequence of Roseomonas mucosa strain AU37, isolated from a peripheral intravenous catheter.</title>
        <authorList>
            <person name="Choudhury M.A."/>
            <person name="Sidjabat H.E."/>
            <person name="Wailan A.M."/>
            <person name="Zhang L."/>
            <person name="Marsh N.M."/>
            <person name="Rickard C.M."/>
            <person name="Davies M."/>
            <person name="Mcmillan D.J."/>
        </authorList>
    </citation>
    <scope>NUCLEOTIDE SEQUENCE [LARGE SCALE GENOMIC DNA]</scope>
    <source>
        <strain evidence="1">AU37</strain>
    </source>
</reference>
<evidence type="ECO:0000313" key="2">
    <source>
        <dbReference type="Proteomes" id="UP000054844"/>
    </source>
</evidence>
<accession>A0A1S8D1E5</accession>
<dbReference type="InterPro" id="IPR009057">
    <property type="entry name" value="Homeodomain-like_sf"/>
</dbReference>
<protein>
    <submittedName>
        <fullName evidence="1">Transposase</fullName>
    </submittedName>
</protein>
<organism evidence="1 2">
    <name type="scientific">Roseomonas mucosa</name>
    <dbReference type="NCBI Taxonomy" id="207340"/>
    <lineage>
        <taxon>Bacteria</taxon>
        <taxon>Pseudomonadati</taxon>
        <taxon>Pseudomonadota</taxon>
        <taxon>Alphaproteobacteria</taxon>
        <taxon>Acetobacterales</taxon>
        <taxon>Roseomonadaceae</taxon>
        <taxon>Roseomonas</taxon>
    </lineage>
</organism>
<evidence type="ECO:0000313" key="1">
    <source>
        <dbReference type="EMBL" id="ONH81255.1"/>
    </source>
</evidence>
<dbReference type="OrthoDB" id="9813126at2"/>
<keyword evidence="2" id="KW-1185">Reference proteome</keyword>
<dbReference type="Pfam" id="PF01527">
    <property type="entry name" value="HTH_Tnp_1"/>
    <property type="match status" value="1"/>
</dbReference>
<dbReference type="GO" id="GO:0006313">
    <property type="term" value="P:DNA transposition"/>
    <property type="evidence" value="ECO:0007669"/>
    <property type="project" value="InterPro"/>
</dbReference>
<gene>
    <name evidence="1" type="ORF">APZ41_020875</name>
</gene>
<comment type="caution">
    <text evidence="1">The sequence shown here is derived from an EMBL/GenBank/DDBJ whole genome shotgun (WGS) entry which is preliminary data.</text>
</comment>
<dbReference type="Proteomes" id="UP000054844">
    <property type="component" value="Unassembled WGS sequence"/>
</dbReference>
<dbReference type="RefSeq" id="WP_076970451.1">
    <property type="nucleotide sequence ID" value="NZ_LLWF02000149.1"/>
</dbReference>